<reference evidence="2 3" key="1">
    <citation type="submission" date="2021-07" db="EMBL/GenBank/DDBJ databases">
        <authorList>
            <person name="Kim M.K."/>
        </authorList>
    </citation>
    <scope>NUCLEOTIDE SEQUENCE [LARGE SCALE GENOMIC DNA]</scope>
    <source>
        <strain evidence="2 3">HLY7-15</strain>
    </source>
</reference>
<evidence type="ECO:0000313" key="2">
    <source>
        <dbReference type="EMBL" id="MBW3366060.1"/>
    </source>
</evidence>
<dbReference type="Gene3D" id="3.40.50.2000">
    <property type="entry name" value="Glycogen Phosphorylase B"/>
    <property type="match status" value="2"/>
</dbReference>
<keyword evidence="3" id="KW-1185">Reference proteome</keyword>
<proteinExistence type="predicted"/>
<protein>
    <submittedName>
        <fullName evidence="2">Glycosyltransferase family 4 protein</fullName>
    </submittedName>
</protein>
<dbReference type="InterPro" id="IPR001296">
    <property type="entry name" value="Glyco_trans_1"/>
</dbReference>
<name>A0ABS6XDJ1_9BACT</name>
<comment type="caution">
    <text evidence="2">The sequence shown here is derived from an EMBL/GenBank/DDBJ whole genome shotgun (WGS) entry which is preliminary data.</text>
</comment>
<organism evidence="2 3">
    <name type="scientific">Pontibacter populi</name>
    <dbReference type="NCBI Taxonomy" id="890055"/>
    <lineage>
        <taxon>Bacteria</taxon>
        <taxon>Pseudomonadati</taxon>
        <taxon>Bacteroidota</taxon>
        <taxon>Cytophagia</taxon>
        <taxon>Cytophagales</taxon>
        <taxon>Hymenobacteraceae</taxon>
        <taxon>Pontibacter</taxon>
    </lineage>
</organism>
<dbReference type="SUPFAM" id="SSF53756">
    <property type="entry name" value="UDP-Glycosyltransferase/glycogen phosphorylase"/>
    <property type="match status" value="1"/>
</dbReference>
<gene>
    <name evidence="2" type="ORF">KYK27_13440</name>
</gene>
<dbReference type="CDD" id="cd03801">
    <property type="entry name" value="GT4_PimA-like"/>
    <property type="match status" value="1"/>
</dbReference>
<dbReference type="RefSeq" id="WP_199110555.1">
    <property type="nucleotide sequence ID" value="NZ_JAHWXQ010000003.1"/>
</dbReference>
<evidence type="ECO:0000313" key="3">
    <source>
        <dbReference type="Proteomes" id="UP000774935"/>
    </source>
</evidence>
<dbReference type="Pfam" id="PF00534">
    <property type="entry name" value="Glycos_transf_1"/>
    <property type="match status" value="1"/>
</dbReference>
<evidence type="ECO:0000259" key="1">
    <source>
        <dbReference type="Pfam" id="PF00534"/>
    </source>
</evidence>
<dbReference type="Proteomes" id="UP000774935">
    <property type="component" value="Unassembled WGS sequence"/>
</dbReference>
<dbReference type="EMBL" id="JAHWXQ010000003">
    <property type="protein sequence ID" value="MBW3366060.1"/>
    <property type="molecule type" value="Genomic_DNA"/>
</dbReference>
<feature type="domain" description="Glycosyl transferase family 1" evidence="1">
    <location>
        <begin position="198"/>
        <end position="349"/>
    </location>
</feature>
<sequence length="390" mass="44490">MKLLFVHDHPFFQELDKVYSGGGLPGKVWSNYLKYFRKVHVFARRSRNKKDKKVISTLDDNSVVFELTERYSSTLSLLINFRRLYKQIYLQVHKADVILIRLPSVLSFIAGFICIKSNKPFIVEQVGNAKEAMITHGSLKGKIISSIFESINRWMVKRASYVSYVTQKKLQIDYPTNGVSASISDVDITRTFDNNDIDKERFFQQKVKIGLIGGFDAKYKGQDVLLRAISLLNNNLRGQIELYFVGKGDHTWIIDLANRLELAASIKFIGPKESGKEILDFLSTLSLYIQPSLTEGMPRALLEAMSVGCPVMGSKVGGIPDIIDNEFLHDAKDFRSLSEQINKVINDREILYKQSLRSIELIKPFAKEKLDEKRDSFYQSIVKDLSLKLA</sequence>
<dbReference type="PANTHER" id="PTHR12526">
    <property type="entry name" value="GLYCOSYLTRANSFERASE"/>
    <property type="match status" value="1"/>
</dbReference>
<accession>A0ABS6XDJ1</accession>